<keyword evidence="2" id="KW-1185">Reference proteome</keyword>
<name>A0ABR3BLN3_9TREE</name>
<reference evidence="1" key="1">
    <citation type="submission" date="2015-01" db="EMBL/GenBank/DDBJ databases">
        <authorList>
            <consortium name="The Broad Institute Genomics Platform"/>
            <person name="Cuomo C."/>
            <person name="Litvintseva A."/>
            <person name="Chen Y."/>
            <person name="Heitman J."/>
            <person name="Sun S."/>
            <person name="Springer D."/>
            <person name="Dromer F."/>
            <person name="Young S."/>
            <person name="Zeng Q."/>
            <person name="Gargeya S."/>
            <person name="Abouelleil A."/>
            <person name="Alvarado L."/>
            <person name="Chapman S.B."/>
            <person name="Gainer-Dewar J."/>
            <person name="Goldberg J."/>
            <person name="Griggs A."/>
            <person name="Gujja S."/>
            <person name="Hansen M."/>
            <person name="Howarth C."/>
            <person name="Imamovic A."/>
            <person name="Larimer J."/>
            <person name="Murphy C."/>
            <person name="Naylor J."/>
            <person name="Pearson M."/>
            <person name="Priest M."/>
            <person name="Roberts A."/>
            <person name="Saif S."/>
            <person name="Shea T."/>
            <person name="Sykes S."/>
            <person name="Wortman J."/>
            <person name="Nusbaum C."/>
            <person name="Birren B."/>
        </authorList>
    </citation>
    <scope>NUCLEOTIDE SEQUENCE</scope>
    <source>
        <strain evidence="1">IND107</strain>
    </source>
</reference>
<organism evidence="1 2">
    <name type="scientific">Cryptococcus tetragattii IND107</name>
    <dbReference type="NCBI Taxonomy" id="1296105"/>
    <lineage>
        <taxon>Eukaryota</taxon>
        <taxon>Fungi</taxon>
        <taxon>Dikarya</taxon>
        <taxon>Basidiomycota</taxon>
        <taxon>Agaricomycotina</taxon>
        <taxon>Tremellomycetes</taxon>
        <taxon>Tremellales</taxon>
        <taxon>Cryptococcaceae</taxon>
        <taxon>Cryptococcus</taxon>
        <taxon>Cryptococcus gattii species complex</taxon>
    </lineage>
</organism>
<dbReference type="EMBL" id="ATAM02000010">
    <property type="protein sequence ID" value="KAL0243712.1"/>
    <property type="molecule type" value="Genomic_DNA"/>
</dbReference>
<dbReference type="RefSeq" id="XP_066612079.1">
    <property type="nucleotide sequence ID" value="XM_066760133.1"/>
</dbReference>
<gene>
    <name evidence="1" type="ORF">I308_105683</name>
</gene>
<accession>A0ABR3BLN3</accession>
<sequence>MAINTQGLKTTFHPSIVEVRKAMVPSGKGCLRVSQNNRRGGGNEGGLLFPQIAEGNAHKIDQRCGHIFEYKMIVTHWEGEREVDKF</sequence>
<evidence type="ECO:0000313" key="2">
    <source>
        <dbReference type="Proteomes" id="UP000054399"/>
    </source>
</evidence>
<reference evidence="1" key="2">
    <citation type="submission" date="2024-01" db="EMBL/GenBank/DDBJ databases">
        <title>Comparative genomics of Cryptococcus and Kwoniella reveals pathogenesis evolution and contrasting modes of karyotype evolution via chromosome fusion or intercentromeric recombination.</title>
        <authorList>
            <person name="Coelho M.A."/>
            <person name="David-Palma M."/>
            <person name="Shea T."/>
            <person name="Bowers K."/>
            <person name="Mcginley-Smith S."/>
            <person name="Mohammad A.W."/>
            <person name="Gnirke A."/>
            <person name="Yurkov A.M."/>
            <person name="Nowrousian M."/>
            <person name="Sun S."/>
            <person name="Cuomo C.A."/>
            <person name="Heitman J."/>
        </authorList>
    </citation>
    <scope>NUCLEOTIDE SEQUENCE</scope>
    <source>
        <strain evidence="1">IND107</strain>
    </source>
</reference>
<proteinExistence type="predicted"/>
<dbReference type="Proteomes" id="UP000054399">
    <property type="component" value="Unassembled WGS sequence"/>
</dbReference>
<dbReference type="GeneID" id="91992538"/>
<evidence type="ECO:0000313" key="1">
    <source>
        <dbReference type="EMBL" id="KAL0243712.1"/>
    </source>
</evidence>
<comment type="caution">
    <text evidence="1">The sequence shown here is derived from an EMBL/GenBank/DDBJ whole genome shotgun (WGS) entry which is preliminary data.</text>
</comment>
<protein>
    <submittedName>
        <fullName evidence="1">Uncharacterized protein</fullName>
    </submittedName>
</protein>